<evidence type="ECO:0000313" key="3">
    <source>
        <dbReference type="EMBL" id="NHA35093.1"/>
    </source>
</evidence>
<dbReference type="PROSITE" id="PS51186">
    <property type="entry name" value="GNAT"/>
    <property type="match status" value="1"/>
</dbReference>
<gene>
    <name evidence="3" type="ORF">C1O36_11545</name>
    <name evidence="4" type="ORF">NCTC12218_02416</name>
</gene>
<dbReference type="Pfam" id="PF00583">
    <property type="entry name" value="Acetyltransf_1"/>
    <property type="match status" value="1"/>
</dbReference>
<accession>A0A7Z7VY21</accession>
<dbReference type="EMBL" id="POVK01000055">
    <property type="protein sequence ID" value="NHA35093.1"/>
    <property type="molecule type" value="Genomic_DNA"/>
</dbReference>
<dbReference type="EMBL" id="UHEF01000001">
    <property type="protein sequence ID" value="SUM90370.1"/>
    <property type="molecule type" value="Genomic_DNA"/>
</dbReference>
<evidence type="ECO:0000259" key="1">
    <source>
        <dbReference type="PROSITE" id="PS51186"/>
    </source>
</evidence>
<dbReference type="RefSeq" id="WP_016425599.1">
    <property type="nucleotide sequence ID" value="NZ_CABKRV010000002.1"/>
</dbReference>
<sequence>MSVFISTPTETDYEPSYEMIAEAFKDVPHSTHREHEWVKRLRMSPNYHFELEVIAKTEDGTLIGHAMCTEVKIQNEDKTYTALALAPLAVVKAYRNKGLGKALVQALEERALSEEYTTILVLGDGAYYEKLGYEVAENYDIYLPPQMGETELHVKFLWDALADLPNGTVVYPSEFLK</sequence>
<dbReference type="CDD" id="cd04301">
    <property type="entry name" value="NAT_SF"/>
    <property type="match status" value="1"/>
</dbReference>
<reference evidence="2 5" key="3">
    <citation type="submission" date="2020-11" db="EMBL/GenBank/DDBJ databases">
        <authorList>
            <consortium name="Pathogen Informatics"/>
        </authorList>
    </citation>
    <scope>NUCLEOTIDE SEQUENCE [LARGE SCALE GENOMIC DNA]</scope>
    <source>
        <strain evidence="2 5">NCTC12218</strain>
    </source>
</reference>
<evidence type="ECO:0000313" key="2">
    <source>
        <dbReference type="EMBL" id="CAD7360718.1"/>
    </source>
</evidence>
<dbReference type="InterPro" id="IPR016181">
    <property type="entry name" value="Acyl_CoA_acyltransferase"/>
</dbReference>
<reference evidence="3 6" key="1">
    <citation type="submission" date="2018-01" db="EMBL/GenBank/DDBJ databases">
        <title>Complete genome sequence of Staphylococcus Scheliferi isolated from human.</title>
        <authorList>
            <person name="Abouelkhair M.A."/>
            <person name="Bemis D.A."/>
            <person name="Kania S.A."/>
        </authorList>
    </citation>
    <scope>NUCLEOTIDE SEQUENCE [LARGE SCALE GENOMIC DNA]</scope>
    <source>
        <strain evidence="3 6">ATCC 43808</strain>
    </source>
</reference>
<reference evidence="4" key="2">
    <citation type="submission" date="2018-06" db="EMBL/GenBank/DDBJ databases">
        <authorList>
            <consortium name="Pathogen Informatics"/>
            <person name="Doyle S."/>
        </authorList>
    </citation>
    <scope>NUCLEOTIDE SEQUENCE [LARGE SCALE GENOMIC DNA]</scope>
    <source>
        <strain evidence="4">NCTC12218</strain>
    </source>
</reference>
<evidence type="ECO:0000313" key="6">
    <source>
        <dbReference type="Proteomes" id="UP000572988"/>
    </source>
</evidence>
<dbReference type="EMBL" id="LR962863">
    <property type="protein sequence ID" value="CAD7360718.1"/>
    <property type="molecule type" value="Genomic_DNA"/>
</dbReference>
<name>A0A7Z7VY21_STASC</name>
<dbReference type="GeneID" id="93791045"/>
<dbReference type="Proteomes" id="UP000264146">
    <property type="component" value="Chromosome"/>
</dbReference>
<dbReference type="Gene3D" id="3.40.630.30">
    <property type="match status" value="1"/>
</dbReference>
<protein>
    <submittedName>
        <fullName evidence="3">GNAT family N-acetyltransferase</fullName>
    </submittedName>
    <submittedName>
        <fullName evidence="4">GNAT family acetyltransferase</fullName>
    </submittedName>
</protein>
<dbReference type="SUPFAM" id="SSF55729">
    <property type="entry name" value="Acyl-CoA N-acyltransferases (Nat)"/>
    <property type="match status" value="1"/>
</dbReference>
<dbReference type="Proteomes" id="UP000572988">
    <property type="component" value="Unassembled WGS sequence"/>
</dbReference>
<dbReference type="GO" id="GO:0016747">
    <property type="term" value="F:acyltransferase activity, transferring groups other than amino-acyl groups"/>
    <property type="evidence" value="ECO:0007669"/>
    <property type="project" value="InterPro"/>
</dbReference>
<feature type="domain" description="N-acetyltransferase" evidence="1">
    <location>
        <begin position="3"/>
        <end position="159"/>
    </location>
</feature>
<dbReference type="InterPro" id="IPR000182">
    <property type="entry name" value="GNAT_dom"/>
</dbReference>
<evidence type="ECO:0000313" key="4">
    <source>
        <dbReference type="EMBL" id="SUM90370.1"/>
    </source>
</evidence>
<keyword evidence="6" id="KW-1185">Reference proteome</keyword>
<keyword evidence="4" id="KW-0808">Transferase</keyword>
<proteinExistence type="predicted"/>
<dbReference type="AlphaFoldDB" id="A0A7Z7VY21"/>
<evidence type="ECO:0000313" key="5">
    <source>
        <dbReference type="Proteomes" id="UP000264146"/>
    </source>
</evidence>
<organism evidence="4">
    <name type="scientific">Staphylococcus schleiferi</name>
    <dbReference type="NCBI Taxonomy" id="1295"/>
    <lineage>
        <taxon>Bacteria</taxon>
        <taxon>Bacillati</taxon>
        <taxon>Bacillota</taxon>
        <taxon>Bacilli</taxon>
        <taxon>Bacillales</taxon>
        <taxon>Staphylococcaceae</taxon>
        <taxon>Staphylococcus</taxon>
    </lineage>
</organism>